<protein>
    <submittedName>
        <fullName evidence="2">DUF1275 domain-containing transporter</fullName>
    </submittedName>
</protein>
<keyword evidence="1" id="KW-1133">Transmembrane helix</keyword>
<dbReference type="PANTHER" id="PTHR37314:SF4">
    <property type="entry name" value="UPF0700 TRANSMEMBRANE PROTEIN YOAK"/>
    <property type="match status" value="1"/>
</dbReference>
<proteinExistence type="predicted"/>
<gene>
    <name evidence="2" type="ORF">GF068_27465</name>
</gene>
<evidence type="ECO:0000256" key="1">
    <source>
        <dbReference type="SAM" id="Phobius"/>
    </source>
</evidence>
<dbReference type="OrthoDB" id="270162at2"/>
<evidence type="ECO:0000313" key="3">
    <source>
        <dbReference type="Proteomes" id="UP000440224"/>
    </source>
</evidence>
<feature type="transmembrane region" description="Helical" evidence="1">
    <location>
        <begin position="192"/>
        <end position="212"/>
    </location>
</feature>
<sequence length="258" mass="26688">MLMSVALHTPPTIFSMRHVPSWLLLALAGGAVNAGAFMACQRFVTHVTGLTTQLGMDIGLWSLMAEYGVVVLCFIAGAGASVLALEGRHQRGKEPLHAVPLVLVSFVLAGVAVAGHVGTFGPFGASVEQPTDFLLLSLLSFAMGLQNATVATSTGMAIRTTHMTGPATDLGVHLATSFFTEGEARRNALRGAALRGGKIIAFATGGALMVPVVHAGGYLAFLFPGMTIVAATALSFIPGFSVEARPSPPALSRNHRIA</sequence>
<name>A0A6N7PVS3_9BACT</name>
<dbReference type="InterPro" id="IPR010699">
    <property type="entry name" value="DUF1275"/>
</dbReference>
<feature type="transmembrane region" description="Helical" evidence="1">
    <location>
        <begin position="58"/>
        <end position="85"/>
    </location>
</feature>
<organism evidence="2 3">
    <name type="scientific">Polyangium spumosum</name>
    <dbReference type="NCBI Taxonomy" id="889282"/>
    <lineage>
        <taxon>Bacteria</taxon>
        <taxon>Pseudomonadati</taxon>
        <taxon>Myxococcota</taxon>
        <taxon>Polyangia</taxon>
        <taxon>Polyangiales</taxon>
        <taxon>Polyangiaceae</taxon>
        <taxon>Polyangium</taxon>
    </lineage>
</organism>
<feature type="transmembrane region" description="Helical" evidence="1">
    <location>
        <begin position="218"/>
        <end position="237"/>
    </location>
</feature>
<dbReference type="Pfam" id="PF06912">
    <property type="entry name" value="DUF1275"/>
    <property type="match status" value="1"/>
</dbReference>
<keyword evidence="1" id="KW-0472">Membrane</keyword>
<keyword evidence="1" id="KW-0812">Transmembrane</keyword>
<accession>A0A6N7PVS3</accession>
<feature type="transmembrane region" description="Helical" evidence="1">
    <location>
        <begin position="133"/>
        <end position="153"/>
    </location>
</feature>
<reference evidence="2 3" key="1">
    <citation type="submission" date="2019-10" db="EMBL/GenBank/DDBJ databases">
        <title>A soil myxobacterium in the family Polyangiaceae.</title>
        <authorList>
            <person name="Li Y."/>
            <person name="Wang J."/>
        </authorList>
    </citation>
    <scope>NUCLEOTIDE SEQUENCE [LARGE SCALE GENOMIC DNA]</scope>
    <source>
        <strain evidence="2 3">DSM 14734</strain>
    </source>
</reference>
<evidence type="ECO:0000313" key="2">
    <source>
        <dbReference type="EMBL" id="MRG95627.1"/>
    </source>
</evidence>
<dbReference type="Proteomes" id="UP000440224">
    <property type="component" value="Unassembled WGS sequence"/>
</dbReference>
<comment type="caution">
    <text evidence="2">The sequence shown here is derived from an EMBL/GenBank/DDBJ whole genome shotgun (WGS) entry which is preliminary data.</text>
</comment>
<feature type="transmembrane region" description="Helical" evidence="1">
    <location>
        <begin position="97"/>
        <end position="121"/>
    </location>
</feature>
<dbReference type="AlphaFoldDB" id="A0A6N7PVS3"/>
<dbReference type="EMBL" id="WJIE01000008">
    <property type="protein sequence ID" value="MRG95627.1"/>
    <property type="molecule type" value="Genomic_DNA"/>
</dbReference>
<keyword evidence="3" id="KW-1185">Reference proteome</keyword>
<dbReference type="PANTHER" id="PTHR37314">
    <property type="entry name" value="SLR0142 PROTEIN"/>
    <property type="match status" value="1"/>
</dbReference>